<dbReference type="AlphaFoldDB" id="A0A8S3WPT6"/>
<proteinExistence type="predicted"/>
<dbReference type="Proteomes" id="UP000691718">
    <property type="component" value="Unassembled WGS sequence"/>
</dbReference>
<reference evidence="1" key="1">
    <citation type="submission" date="2021-04" db="EMBL/GenBank/DDBJ databases">
        <authorList>
            <person name="Tunstrom K."/>
        </authorList>
    </citation>
    <scope>NUCLEOTIDE SEQUENCE</scope>
</reference>
<name>A0A8S3WPT6_PARAO</name>
<evidence type="ECO:0000313" key="1">
    <source>
        <dbReference type="EMBL" id="CAG4969418.1"/>
    </source>
</evidence>
<gene>
    <name evidence="1" type="ORF">PAPOLLO_LOCUS8102</name>
</gene>
<evidence type="ECO:0000313" key="2">
    <source>
        <dbReference type="Proteomes" id="UP000691718"/>
    </source>
</evidence>
<accession>A0A8S3WPT6</accession>
<organism evidence="1 2">
    <name type="scientific">Parnassius apollo</name>
    <name type="common">Apollo butterfly</name>
    <name type="synonym">Papilio apollo</name>
    <dbReference type="NCBI Taxonomy" id="110799"/>
    <lineage>
        <taxon>Eukaryota</taxon>
        <taxon>Metazoa</taxon>
        <taxon>Ecdysozoa</taxon>
        <taxon>Arthropoda</taxon>
        <taxon>Hexapoda</taxon>
        <taxon>Insecta</taxon>
        <taxon>Pterygota</taxon>
        <taxon>Neoptera</taxon>
        <taxon>Endopterygota</taxon>
        <taxon>Lepidoptera</taxon>
        <taxon>Glossata</taxon>
        <taxon>Ditrysia</taxon>
        <taxon>Papilionoidea</taxon>
        <taxon>Papilionidae</taxon>
        <taxon>Parnassiinae</taxon>
        <taxon>Parnassini</taxon>
        <taxon>Parnassius</taxon>
        <taxon>Parnassius</taxon>
    </lineage>
</organism>
<sequence>MNFSVLQWLREAETEPSEAWRSAGASSGLAVVDPLGTYVALVTAVSQSGASGTSSAGAEAAGAGAAGGAAGWRRDAPRARLDVAPALIVQQQVCGTRYVVGAGSWSALVQCTAQWAGGAAPASGVRAPRLPALRGAAPVNLVREQADALLSHADARAGPDGLAARF</sequence>
<keyword evidence="2" id="KW-1185">Reference proteome</keyword>
<protein>
    <submittedName>
        <fullName evidence="1">(apollo) hypothetical protein</fullName>
    </submittedName>
</protein>
<dbReference type="OrthoDB" id="7477491at2759"/>
<dbReference type="EMBL" id="CAJQZP010000580">
    <property type="protein sequence ID" value="CAG4969418.1"/>
    <property type="molecule type" value="Genomic_DNA"/>
</dbReference>
<comment type="caution">
    <text evidence="1">The sequence shown here is derived from an EMBL/GenBank/DDBJ whole genome shotgun (WGS) entry which is preliminary data.</text>
</comment>